<accession>A0A9W8ZVS4</accession>
<protein>
    <submittedName>
        <fullName evidence="3">Alpha/Beta hydrolase protein</fullName>
    </submittedName>
</protein>
<dbReference type="Gene3D" id="3.40.50.1820">
    <property type="entry name" value="alpha/beta hydrolase"/>
    <property type="match status" value="1"/>
</dbReference>
<dbReference type="PANTHER" id="PTHR23024">
    <property type="entry name" value="ARYLACETAMIDE DEACETYLASE"/>
    <property type="match status" value="1"/>
</dbReference>
<dbReference type="OrthoDB" id="408631at2759"/>
<comment type="caution">
    <text evidence="3">The sequence shown here is derived from an EMBL/GenBank/DDBJ whole genome shotgun (WGS) entry which is preliminary data.</text>
</comment>
<feature type="signal peptide" evidence="1">
    <location>
        <begin position="1"/>
        <end position="20"/>
    </location>
</feature>
<proteinExistence type="predicted"/>
<reference evidence="3" key="1">
    <citation type="submission" date="2022-08" db="EMBL/GenBank/DDBJ databases">
        <title>A Global Phylogenomic Analysis of the Shiitake Genus Lentinula.</title>
        <authorList>
            <consortium name="DOE Joint Genome Institute"/>
            <person name="Sierra-Patev S."/>
            <person name="Min B."/>
            <person name="Naranjo-Ortiz M."/>
            <person name="Looney B."/>
            <person name="Konkel Z."/>
            <person name="Slot J.C."/>
            <person name="Sakamoto Y."/>
            <person name="Steenwyk J.L."/>
            <person name="Rokas A."/>
            <person name="Carro J."/>
            <person name="Camarero S."/>
            <person name="Ferreira P."/>
            <person name="Molpeceres G."/>
            <person name="Ruiz-Duenas F.J."/>
            <person name="Serrano A."/>
            <person name="Henrissat B."/>
            <person name="Drula E."/>
            <person name="Hughes K.W."/>
            <person name="Mata J.L."/>
            <person name="Ishikawa N.K."/>
            <person name="Vargas-Isla R."/>
            <person name="Ushijima S."/>
            <person name="Smith C.A."/>
            <person name="Ahrendt S."/>
            <person name="Andreopoulos W."/>
            <person name="He G."/>
            <person name="Labutti K."/>
            <person name="Lipzen A."/>
            <person name="Ng V."/>
            <person name="Riley R."/>
            <person name="Sandor L."/>
            <person name="Barry K."/>
            <person name="Martinez A.T."/>
            <person name="Xiao Y."/>
            <person name="Gibbons J.G."/>
            <person name="Terashima K."/>
            <person name="Grigoriev I.V."/>
            <person name="Hibbett D.S."/>
        </authorList>
    </citation>
    <scope>NUCLEOTIDE SEQUENCE</scope>
    <source>
        <strain evidence="3">JLM2183</strain>
    </source>
</reference>
<sequence>MHLIISKALVTVSIVSLTSASLLMERRCIGIFQPCDGGGCCQGLTCTEGIPYGNCMPTPGVCGVAGDQCSTELPRNVSCCEGLTCVGLAGPSMGNSRSRWALKAQAVMWRNLMDIGMHLHMLAPPPAPGPSFSTNISSKLASKSGKIPLHFYVPESYNSEETVLSKRVYPVVINFHGGGFTIGRATDDARWARAVVHYADAVVVSVDYRLAPEHPFPTAIEDGADATLYLIEHADELQIDPHRIAYSGFSAGGNMSFSVPIRLAEEYRLRRLQREVDSAGPSSSTEAGSTTAAQEGTVIAISSWYPSIDYTNTRDERRKTNVRSDKELPKFFTNLFDSSYLYPVNGVDLKSPWLSPGIAPSDMIKDLPENIVLYTCEWDELCAEADRFRNRLVNDFGKKVVYKKVMGVAHAFDKTPNPLHWDPKIETMYRDACQELKTVFYGSSSDTALEQAVAEGKEGQQASVTTRIEDIKFPSSQDSLATVGSKYQQPVAGNSK</sequence>
<name>A0A9W8ZVS4_9AGAR</name>
<feature type="chain" id="PRO_5040795178" evidence="1">
    <location>
        <begin position="21"/>
        <end position="496"/>
    </location>
</feature>
<dbReference type="InterPro" id="IPR029058">
    <property type="entry name" value="AB_hydrolase_fold"/>
</dbReference>
<dbReference type="EMBL" id="JAOTPV010000037">
    <property type="protein sequence ID" value="KAJ4468306.1"/>
    <property type="molecule type" value="Genomic_DNA"/>
</dbReference>
<dbReference type="PANTHER" id="PTHR23024:SF600">
    <property type="entry name" value="PUTATIVE (AFU_ORTHOLOGUE AFUA_1G02580)-RELATED"/>
    <property type="match status" value="1"/>
</dbReference>
<dbReference type="Proteomes" id="UP001150266">
    <property type="component" value="Unassembled WGS sequence"/>
</dbReference>
<keyword evidence="4" id="KW-1185">Reference proteome</keyword>
<feature type="domain" description="Alpha/beta hydrolase fold-3" evidence="2">
    <location>
        <begin position="172"/>
        <end position="412"/>
    </location>
</feature>
<evidence type="ECO:0000313" key="4">
    <source>
        <dbReference type="Proteomes" id="UP001150266"/>
    </source>
</evidence>
<dbReference type="AlphaFoldDB" id="A0A9W8ZVS4"/>
<evidence type="ECO:0000256" key="1">
    <source>
        <dbReference type="SAM" id="SignalP"/>
    </source>
</evidence>
<dbReference type="SUPFAM" id="SSF53474">
    <property type="entry name" value="alpha/beta-Hydrolases"/>
    <property type="match status" value="1"/>
</dbReference>
<evidence type="ECO:0000259" key="2">
    <source>
        <dbReference type="Pfam" id="PF07859"/>
    </source>
</evidence>
<dbReference type="Pfam" id="PF07859">
    <property type="entry name" value="Abhydrolase_3"/>
    <property type="match status" value="1"/>
</dbReference>
<dbReference type="InterPro" id="IPR013094">
    <property type="entry name" value="AB_hydrolase_3"/>
</dbReference>
<organism evidence="3 4">
    <name type="scientific">Lentinula aciculospora</name>
    <dbReference type="NCBI Taxonomy" id="153920"/>
    <lineage>
        <taxon>Eukaryota</taxon>
        <taxon>Fungi</taxon>
        <taxon>Dikarya</taxon>
        <taxon>Basidiomycota</taxon>
        <taxon>Agaricomycotina</taxon>
        <taxon>Agaricomycetes</taxon>
        <taxon>Agaricomycetidae</taxon>
        <taxon>Agaricales</taxon>
        <taxon>Marasmiineae</taxon>
        <taxon>Omphalotaceae</taxon>
        <taxon>Lentinula</taxon>
    </lineage>
</organism>
<dbReference type="InterPro" id="IPR050466">
    <property type="entry name" value="Carboxylest/Gibb_receptor"/>
</dbReference>
<keyword evidence="3" id="KW-0378">Hydrolase</keyword>
<gene>
    <name evidence="3" type="ORF">J3R30DRAFT_3410385</name>
</gene>
<dbReference type="GO" id="GO:0016787">
    <property type="term" value="F:hydrolase activity"/>
    <property type="evidence" value="ECO:0007669"/>
    <property type="project" value="UniProtKB-KW"/>
</dbReference>
<keyword evidence="1" id="KW-0732">Signal</keyword>
<evidence type="ECO:0000313" key="3">
    <source>
        <dbReference type="EMBL" id="KAJ4468306.1"/>
    </source>
</evidence>